<sequence>MEPRPRPGRATVSGHAMQLDGCKAIEDGQDRATTSSHVRTAMSSHAMWPDDRCFGGLVKPFNAAGRVAAT</sequence>
<organism evidence="1 2">
    <name type="scientific">Riccia fluitans</name>
    <dbReference type="NCBI Taxonomy" id="41844"/>
    <lineage>
        <taxon>Eukaryota</taxon>
        <taxon>Viridiplantae</taxon>
        <taxon>Streptophyta</taxon>
        <taxon>Embryophyta</taxon>
        <taxon>Marchantiophyta</taxon>
        <taxon>Marchantiopsida</taxon>
        <taxon>Marchantiidae</taxon>
        <taxon>Marchantiales</taxon>
        <taxon>Ricciaceae</taxon>
        <taxon>Riccia</taxon>
    </lineage>
</organism>
<comment type="caution">
    <text evidence="1">The sequence shown here is derived from an EMBL/GenBank/DDBJ whole genome shotgun (WGS) entry which is preliminary data.</text>
</comment>
<proteinExistence type="predicted"/>
<evidence type="ECO:0000313" key="1">
    <source>
        <dbReference type="EMBL" id="KAL2629436.1"/>
    </source>
</evidence>
<dbReference type="EMBL" id="JBHFFA010000004">
    <property type="protein sequence ID" value="KAL2629436.1"/>
    <property type="molecule type" value="Genomic_DNA"/>
</dbReference>
<protein>
    <submittedName>
        <fullName evidence="1">Uncharacterized protein</fullName>
    </submittedName>
</protein>
<reference evidence="1 2" key="1">
    <citation type="submission" date="2024-09" db="EMBL/GenBank/DDBJ databases">
        <title>Chromosome-scale assembly of Riccia fluitans.</title>
        <authorList>
            <person name="Paukszto L."/>
            <person name="Sawicki J."/>
            <person name="Karawczyk K."/>
            <person name="Piernik-Szablinska J."/>
            <person name="Szczecinska M."/>
            <person name="Mazdziarz M."/>
        </authorList>
    </citation>
    <scope>NUCLEOTIDE SEQUENCE [LARGE SCALE GENOMIC DNA]</scope>
    <source>
        <strain evidence="1">Rf_01</strain>
        <tissue evidence="1">Aerial parts of the thallus</tissue>
    </source>
</reference>
<name>A0ABD1YFJ5_9MARC</name>
<evidence type="ECO:0000313" key="2">
    <source>
        <dbReference type="Proteomes" id="UP001605036"/>
    </source>
</evidence>
<accession>A0ABD1YFJ5</accession>
<gene>
    <name evidence="1" type="ORF">R1flu_014122</name>
</gene>
<keyword evidence="2" id="KW-1185">Reference proteome</keyword>
<dbReference type="AlphaFoldDB" id="A0ABD1YFJ5"/>
<dbReference type="Proteomes" id="UP001605036">
    <property type="component" value="Unassembled WGS sequence"/>
</dbReference>